<keyword evidence="3 7" id="KW-0732">Signal</keyword>
<protein>
    <submittedName>
        <fullName evidence="9">Do/DeqQ family serine protease</fullName>
    </submittedName>
</protein>
<dbReference type="InterPro" id="IPR001940">
    <property type="entry name" value="Peptidase_S1C"/>
</dbReference>
<evidence type="ECO:0000256" key="3">
    <source>
        <dbReference type="ARBA" id="ARBA00022729"/>
    </source>
</evidence>
<sequence>MRRLVLAAALLAVTLPAAAEEVQRVVPGSPGEAQFSFAPVVKRVTPAVVNVYAEHVERTRPNPLFDDPFFRQFFGGGGDAEPRTRVQRSLGSGVIVEADGLVVTNYHVIADATQVKVALADKRELQADVILKDQRADLAVLRLKDVKGALATLPLAPEDSLEVGDLVLAVGDPFGVGQTVTSGIVSALARSQVGSSNFQSFIQTDAAINPGNSGGALVDMSGRLVGINTAIVSGSGGSIGIGFAIPAAMVRVVLDSAKAGSKTVRRPWLGATLQAVTPEIAESLGIDRPSGALVAEIAQAGPSATAGLATGDLIVGIGGVAIADPDEFGYRFATQPLGGVAKLDVLRRGQHVAVEVPLSAAAETTPSDETKLAGPSPLAGATVANLSPAVADALGLDLNANGVVITDVDEQSTAGSLGFQKKDVVVAVNGQAVANAKALARLAGQSRALWRVTISRDGRQITSVFGG</sequence>
<dbReference type="SUPFAM" id="SSF50156">
    <property type="entry name" value="PDZ domain-like"/>
    <property type="match status" value="2"/>
</dbReference>
<dbReference type="GO" id="GO:0006508">
    <property type="term" value="P:proteolysis"/>
    <property type="evidence" value="ECO:0007669"/>
    <property type="project" value="UniProtKB-KW"/>
</dbReference>
<proteinExistence type="inferred from homology"/>
<dbReference type="SMART" id="SM00228">
    <property type="entry name" value="PDZ"/>
    <property type="match status" value="2"/>
</dbReference>
<evidence type="ECO:0000256" key="5">
    <source>
        <dbReference type="ARBA" id="ARBA00022801"/>
    </source>
</evidence>
<dbReference type="Gene3D" id="2.30.42.10">
    <property type="match status" value="2"/>
</dbReference>
<dbReference type="InterPro" id="IPR011782">
    <property type="entry name" value="Pept_S1C_Do"/>
</dbReference>
<dbReference type="InterPro" id="IPR009003">
    <property type="entry name" value="Peptidase_S1_PA"/>
</dbReference>
<name>A0ABU0JM93_9HYPH</name>
<dbReference type="GO" id="GO:0008233">
    <property type="term" value="F:peptidase activity"/>
    <property type="evidence" value="ECO:0007669"/>
    <property type="project" value="UniProtKB-KW"/>
</dbReference>
<comment type="caution">
    <text evidence="9">The sequence shown here is derived from an EMBL/GenBank/DDBJ whole genome shotgun (WGS) entry which is preliminary data.</text>
</comment>
<comment type="similarity">
    <text evidence="1">Belongs to the peptidase S1C family.</text>
</comment>
<accession>A0ABU0JM93</accession>
<evidence type="ECO:0000256" key="6">
    <source>
        <dbReference type="ARBA" id="ARBA00022825"/>
    </source>
</evidence>
<evidence type="ECO:0000256" key="2">
    <source>
        <dbReference type="ARBA" id="ARBA00022670"/>
    </source>
</evidence>
<keyword evidence="5" id="KW-0378">Hydrolase</keyword>
<feature type="chain" id="PRO_5045842359" evidence="7">
    <location>
        <begin position="20"/>
        <end position="467"/>
    </location>
</feature>
<dbReference type="Gene3D" id="2.40.10.120">
    <property type="match status" value="1"/>
</dbReference>
<dbReference type="RefSeq" id="WP_307283887.1">
    <property type="nucleotide sequence ID" value="NZ_JAUSVX010000022.1"/>
</dbReference>
<dbReference type="NCBIfam" id="TIGR02037">
    <property type="entry name" value="degP_htrA_DO"/>
    <property type="match status" value="1"/>
</dbReference>
<evidence type="ECO:0000256" key="1">
    <source>
        <dbReference type="ARBA" id="ARBA00010541"/>
    </source>
</evidence>
<dbReference type="Pfam" id="PF13180">
    <property type="entry name" value="PDZ_2"/>
    <property type="match status" value="1"/>
</dbReference>
<dbReference type="SUPFAM" id="SSF50494">
    <property type="entry name" value="Trypsin-like serine proteases"/>
    <property type="match status" value="1"/>
</dbReference>
<evidence type="ECO:0000256" key="4">
    <source>
        <dbReference type="ARBA" id="ARBA00022737"/>
    </source>
</evidence>
<keyword evidence="4" id="KW-0677">Repeat</keyword>
<feature type="signal peptide" evidence="7">
    <location>
        <begin position="1"/>
        <end position="19"/>
    </location>
</feature>
<keyword evidence="2 9" id="KW-0645">Protease</keyword>
<evidence type="ECO:0000256" key="7">
    <source>
        <dbReference type="SAM" id="SignalP"/>
    </source>
</evidence>
<keyword evidence="6" id="KW-0720">Serine protease</keyword>
<gene>
    <name evidence="9" type="ORF">QO011_007414</name>
</gene>
<dbReference type="PRINTS" id="PR00834">
    <property type="entry name" value="PROTEASES2C"/>
</dbReference>
<feature type="domain" description="PDZ" evidence="8">
    <location>
        <begin position="251"/>
        <end position="322"/>
    </location>
</feature>
<reference evidence="9 10" key="1">
    <citation type="submission" date="2023-07" db="EMBL/GenBank/DDBJ databases">
        <title>Genomic Encyclopedia of Type Strains, Phase IV (KMG-IV): sequencing the most valuable type-strain genomes for metagenomic binning, comparative biology and taxonomic classification.</title>
        <authorList>
            <person name="Goeker M."/>
        </authorList>
    </citation>
    <scope>NUCLEOTIDE SEQUENCE [LARGE SCALE GENOMIC DNA]</scope>
    <source>
        <strain evidence="9 10">DSM 19619</strain>
    </source>
</reference>
<organism evidence="9 10">
    <name type="scientific">Labrys wisconsinensis</name>
    <dbReference type="NCBI Taxonomy" id="425677"/>
    <lineage>
        <taxon>Bacteria</taxon>
        <taxon>Pseudomonadati</taxon>
        <taxon>Pseudomonadota</taxon>
        <taxon>Alphaproteobacteria</taxon>
        <taxon>Hyphomicrobiales</taxon>
        <taxon>Xanthobacteraceae</taxon>
        <taxon>Labrys</taxon>
    </lineage>
</organism>
<evidence type="ECO:0000259" key="8">
    <source>
        <dbReference type="PROSITE" id="PS50106"/>
    </source>
</evidence>
<dbReference type="InterPro" id="IPR036034">
    <property type="entry name" value="PDZ_sf"/>
</dbReference>
<evidence type="ECO:0000313" key="9">
    <source>
        <dbReference type="EMBL" id="MDQ0474374.1"/>
    </source>
</evidence>
<keyword evidence="10" id="KW-1185">Reference proteome</keyword>
<feature type="domain" description="PDZ" evidence="8">
    <location>
        <begin position="383"/>
        <end position="435"/>
    </location>
</feature>
<dbReference type="PROSITE" id="PS50106">
    <property type="entry name" value="PDZ"/>
    <property type="match status" value="2"/>
</dbReference>
<dbReference type="EMBL" id="JAUSVX010000022">
    <property type="protein sequence ID" value="MDQ0474374.1"/>
    <property type="molecule type" value="Genomic_DNA"/>
</dbReference>
<dbReference type="PANTHER" id="PTHR22939:SF129">
    <property type="entry name" value="SERINE PROTEASE HTRA2, MITOCHONDRIAL"/>
    <property type="match status" value="1"/>
</dbReference>
<dbReference type="Pfam" id="PF13365">
    <property type="entry name" value="Trypsin_2"/>
    <property type="match status" value="1"/>
</dbReference>
<dbReference type="PANTHER" id="PTHR22939">
    <property type="entry name" value="SERINE PROTEASE FAMILY S1C HTRA-RELATED"/>
    <property type="match status" value="1"/>
</dbReference>
<dbReference type="Proteomes" id="UP001242480">
    <property type="component" value="Unassembled WGS sequence"/>
</dbReference>
<dbReference type="InterPro" id="IPR001478">
    <property type="entry name" value="PDZ"/>
</dbReference>
<evidence type="ECO:0000313" key="10">
    <source>
        <dbReference type="Proteomes" id="UP001242480"/>
    </source>
</evidence>